<evidence type="ECO:0000256" key="6">
    <source>
        <dbReference type="PROSITE-ProRule" id="PRU10141"/>
    </source>
</evidence>
<evidence type="ECO:0000256" key="3">
    <source>
        <dbReference type="ARBA" id="ARBA00022741"/>
    </source>
</evidence>
<evidence type="ECO:0000313" key="10">
    <source>
        <dbReference type="Proteomes" id="UP000307440"/>
    </source>
</evidence>
<keyword evidence="10" id="KW-1185">Reference proteome</keyword>
<evidence type="ECO:0000313" key="9">
    <source>
        <dbReference type="EMBL" id="TFK19552.1"/>
    </source>
</evidence>
<dbReference type="InterPro" id="IPR000719">
    <property type="entry name" value="Prot_kinase_dom"/>
</dbReference>
<name>A0A5C3KHQ3_COPMA</name>
<organism evidence="9 10">
    <name type="scientific">Coprinopsis marcescibilis</name>
    <name type="common">Agaric fungus</name>
    <name type="synonym">Psathyrella marcescibilis</name>
    <dbReference type="NCBI Taxonomy" id="230819"/>
    <lineage>
        <taxon>Eukaryota</taxon>
        <taxon>Fungi</taxon>
        <taxon>Dikarya</taxon>
        <taxon>Basidiomycota</taxon>
        <taxon>Agaricomycotina</taxon>
        <taxon>Agaricomycetes</taxon>
        <taxon>Agaricomycetidae</taxon>
        <taxon>Agaricales</taxon>
        <taxon>Agaricineae</taxon>
        <taxon>Psathyrellaceae</taxon>
        <taxon>Coprinopsis</taxon>
    </lineage>
</organism>
<evidence type="ECO:0000256" key="4">
    <source>
        <dbReference type="ARBA" id="ARBA00022777"/>
    </source>
</evidence>
<dbReference type="PANTHER" id="PTHR44329">
    <property type="entry name" value="SERINE/THREONINE-PROTEIN KINASE TNNI3K-RELATED"/>
    <property type="match status" value="1"/>
</dbReference>
<sequence>MSSPESTARARTSSLPVSTSLPVTDHVPASRQSSLSSDDSDFPDYDEWDFRARGQGPSSMSPNAPSITIAAAAGDMRRTQSASASVPTIIGHKDLEEKIRERSLLSSPTLKSREASPAPSTTLDTSWWGPPPEKPSSPLARTGQPKRKHTIPASEVEGYESTKKRVAFAVRSCLGNVADITHELLTIGVDLLELAPVPGLAPAAKTLLNIWDAVDGVDVNFHRCLRLTERCAEILISIRQEIHAAGDTVAQELHAPIVKLESTFDNVLDLMNKQSRRPFLKRFLKREEISSDISECDGQLTDAVSLFGLSIQIRILKQVQQTELQRQKDTQAILNTFVADAIAGQTEGRLSPISLDDDDDDTMVPEERIETTSFITTRNALGLADSANQSQDSFTDPLSTICQLKKGQDSVDQTNDYAALRMLMHKATQAGNDAEMMEILQVRHEQMPDAIKTLQRALENVVDRNRKQTPTDTIPPGVVIGKVKRRISVKDVSGQGLQRSTTVVSIESTSSTQSSSESGSGNDGSWRTRDTLEEEFIESGISALVRMSQGKNTNLPSWTITKYEIDREKKIGVGGFSEVYRGTWKGQIVAIKVLKLETDKKLFIREVEIWKTLHHTHVLELYGASSGSERPWFFVSPYQKHGSLVDYLKKVARGIQGPNNEVSANYFRIDRTPKKTSTIPMPFRHSPRLSPPMTDSVLGLPGTSPPKSPLKDTFKVRREWDLFRFIHEIAKGMEYLHQRGVLHGDLKAANVLIDDDYRCVITDFGQSEMKSTALRLTGMQPQRGTFRWQAPELLEGEGELTRETDVYAFAITCVEIITLGKLPWSSLFADEAIRSMILNKDSRPPISSDSRFNTPAIQALLRLCWHRNPSQRPSFPAIARDLKVLRKNFGQEDLDRTPTEALVPLPEEDSAIIGSPTPDLGHIPLPPFSPGQSAAAQFPDWETGPIHREETVPSETIKWPEPAFWTEGGYAPISQARPEPGAGYGEIIDRDFGGKKKMDAKAAESLHELKYRRNLIHDFHPTLVLPLWHPSEVLLGAVGYLSKPKGEFITLFNAMAPDNADHPSMKDLPSIEGYGKINDKSVRHNTRTLAQKGWDSLAGMLKVTTRSKEGRKLEVSKRYSFPLRNGHAAVHLCTRGSEYRYMDKVTPAKKWFKANIQNIMNAYPQIQREDFCLVFGLVRTETYSMFVSHSHPDGNVHFNVYKSPLTGQPWGTWTTDTTVDQKEQGTSNDSEEGDDTPPRLEASKVSKTGGRSHTILISRLRFRPDEDEPTIQL</sequence>
<dbReference type="Gene3D" id="1.10.510.10">
    <property type="entry name" value="Transferase(Phosphotransferase) domain 1"/>
    <property type="match status" value="1"/>
</dbReference>
<gene>
    <name evidence="9" type="ORF">FA15DRAFT_674320</name>
</gene>
<evidence type="ECO:0000256" key="7">
    <source>
        <dbReference type="SAM" id="MobiDB-lite"/>
    </source>
</evidence>
<feature type="region of interest" description="Disordered" evidence="7">
    <location>
        <begin position="1"/>
        <end position="65"/>
    </location>
</feature>
<feature type="region of interest" description="Disordered" evidence="7">
    <location>
        <begin position="102"/>
        <end position="156"/>
    </location>
</feature>
<dbReference type="InterPro" id="IPR054000">
    <property type="entry name" value="MLKL_N"/>
</dbReference>
<dbReference type="Gene3D" id="3.30.200.20">
    <property type="entry name" value="Phosphorylase Kinase, domain 1"/>
    <property type="match status" value="1"/>
</dbReference>
<feature type="compositionally biased region" description="Low complexity" evidence="7">
    <location>
        <begin position="500"/>
        <end position="520"/>
    </location>
</feature>
<feature type="compositionally biased region" description="Polar residues" evidence="7">
    <location>
        <begin position="1211"/>
        <end position="1228"/>
    </location>
</feature>
<dbReference type="PROSITE" id="PS00107">
    <property type="entry name" value="PROTEIN_KINASE_ATP"/>
    <property type="match status" value="1"/>
</dbReference>
<dbReference type="InterPro" id="IPR011009">
    <property type="entry name" value="Kinase-like_dom_sf"/>
</dbReference>
<dbReference type="PANTHER" id="PTHR44329:SF288">
    <property type="entry name" value="MITOGEN-ACTIVATED PROTEIN KINASE KINASE KINASE 20"/>
    <property type="match status" value="1"/>
</dbReference>
<keyword evidence="5 6" id="KW-0067">ATP-binding</keyword>
<dbReference type="OrthoDB" id="1668230at2759"/>
<dbReference type="STRING" id="230819.A0A5C3KHQ3"/>
<keyword evidence="4 9" id="KW-0418">Kinase</keyword>
<accession>A0A5C3KHQ3</accession>
<dbReference type="SMART" id="SM00220">
    <property type="entry name" value="S_TKc"/>
    <property type="match status" value="1"/>
</dbReference>
<keyword evidence="2" id="KW-0808">Transferase</keyword>
<dbReference type="GO" id="GO:0007166">
    <property type="term" value="P:cell surface receptor signaling pathway"/>
    <property type="evidence" value="ECO:0007669"/>
    <property type="project" value="InterPro"/>
</dbReference>
<dbReference type="EMBL" id="ML210335">
    <property type="protein sequence ID" value="TFK19552.1"/>
    <property type="molecule type" value="Genomic_DNA"/>
</dbReference>
<keyword evidence="3 6" id="KW-0547">Nucleotide-binding</keyword>
<feature type="region of interest" description="Disordered" evidence="7">
    <location>
        <begin position="500"/>
        <end position="528"/>
    </location>
</feature>
<dbReference type="Proteomes" id="UP000307440">
    <property type="component" value="Unassembled WGS sequence"/>
</dbReference>
<feature type="region of interest" description="Disordered" evidence="7">
    <location>
        <begin position="1211"/>
        <end position="1273"/>
    </location>
</feature>
<dbReference type="PROSITE" id="PS00108">
    <property type="entry name" value="PROTEIN_KINASE_ST"/>
    <property type="match status" value="1"/>
</dbReference>
<dbReference type="InterPro" id="IPR017441">
    <property type="entry name" value="Protein_kinase_ATP_BS"/>
</dbReference>
<evidence type="ECO:0000256" key="5">
    <source>
        <dbReference type="ARBA" id="ARBA00022840"/>
    </source>
</evidence>
<dbReference type="InterPro" id="IPR001245">
    <property type="entry name" value="Ser-Thr/Tyr_kinase_cat_dom"/>
</dbReference>
<feature type="domain" description="Protein kinase" evidence="8">
    <location>
        <begin position="565"/>
        <end position="885"/>
    </location>
</feature>
<dbReference type="SUPFAM" id="SSF56112">
    <property type="entry name" value="Protein kinase-like (PK-like)"/>
    <property type="match status" value="1"/>
</dbReference>
<dbReference type="GO" id="GO:0005524">
    <property type="term" value="F:ATP binding"/>
    <property type="evidence" value="ECO:0007669"/>
    <property type="project" value="UniProtKB-UniRule"/>
</dbReference>
<feature type="compositionally biased region" description="Polar residues" evidence="7">
    <location>
        <begin position="1"/>
        <end position="22"/>
    </location>
</feature>
<keyword evidence="1" id="KW-0723">Serine/threonine-protein kinase</keyword>
<evidence type="ECO:0000256" key="1">
    <source>
        <dbReference type="ARBA" id="ARBA00022527"/>
    </source>
</evidence>
<dbReference type="InterPro" id="IPR059179">
    <property type="entry name" value="MLKL-like_MCAfunc"/>
</dbReference>
<dbReference type="InterPro" id="IPR008271">
    <property type="entry name" value="Ser/Thr_kinase_AS"/>
</dbReference>
<evidence type="ECO:0000256" key="2">
    <source>
        <dbReference type="ARBA" id="ARBA00022679"/>
    </source>
</evidence>
<dbReference type="Pfam" id="PF22215">
    <property type="entry name" value="MLKL_N"/>
    <property type="match status" value="1"/>
</dbReference>
<protein>
    <submittedName>
        <fullName evidence="9">TKL/TKL-ccin protein kinase</fullName>
    </submittedName>
</protein>
<dbReference type="AlphaFoldDB" id="A0A5C3KHQ3"/>
<dbReference type="CDD" id="cd21037">
    <property type="entry name" value="MLKL_NTD"/>
    <property type="match status" value="1"/>
</dbReference>
<feature type="compositionally biased region" description="Acidic residues" evidence="7">
    <location>
        <begin position="38"/>
        <end position="47"/>
    </location>
</feature>
<evidence type="ECO:0000259" key="8">
    <source>
        <dbReference type="PROSITE" id="PS50011"/>
    </source>
</evidence>
<dbReference type="InterPro" id="IPR036537">
    <property type="entry name" value="Adaptor_Cbl_N_dom_sf"/>
</dbReference>
<feature type="binding site" evidence="6">
    <location>
        <position position="592"/>
    </location>
    <ligand>
        <name>ATP</name>
        <dbReference type="ChEBI" id="CHEBI:30616"/>
    </ligand>
</feature>
<dbReference type="Pfam" id="PF07714">
    <property type="entry name" value="PK_Tyr_Ser-Thr"/>
    <property type="match status" value="1"/>
</dbReference>
<proteinExistence type="predicted"/>
<feature type="compositionally biased region" description="Polar residues" evidence="7">
    <location>
        <begin position="56"/>
        <end position="65"/>
    </location>
</feature>
<dbReference type="InterPro" id="IPR051681">
    <property type="entry name" value="Ser/Thr_Kinases-Pseudokinases"/>
</dbReference>
<dbReference type="Gene3D" id="1.20.930.20">
    <property type="entry name" value="Adaptor protein Cbl, N-terminal domain"/>
    <property type="match status" value="1"/>
</dbReference>
<dbReference type="PROSITE" id="PS50011">
    <property type="entry name" value="PROTEIN_KINASE_DOM"/>
    <property type="match status" value="1"/>
</dbReference>
<dbReference type="GO" id="GO:0004674">
    <property type="term" value="F:protein serine/threonine kinase activity"/>
    <property type="evidence" value="ECO:0007669"/>
    <property type="project" value="UniProtKB-KW"/>
</dbReference>
<reference evidence="9 10" key="1">
    <citation type="journal article" date="2019" name="Nat. Ecol. Evol.">
        <title>Megaphylogeny resolves global patterns of mushroom evolution.</title>
        <authorList>
            <person name="Varga T."/>
            <person name="Krizsan K."/>
            <person name="Foldi C."/>
            <person name="Dima B."/>
            <person name="Sanchez-Garcia M."/>
            <person name="Sanchez-Ramirez S."/>
            <person name="Szollosi G.J."/>
            <person name="Szarkandi J.G."/>
            <person name="Papp V."/>
            <person name="Albert L."/>
            <person name="Andreopoulos W."/>
            <person name="Angelini C."/>
            <person name="Antonin V."/>
            <person name="Barry K.W."/>
            <person name="Bougher N.L."/>
            <person name="Buchanan P."/>
            <person name="Buyck B."/>
            <person name="Bense V."/>
            <person name="Catcheside P."/>
            <person name="Chovatia M."/>
            <person name="Cooper J."/>
            <person name="Damon W."/>
            <person name="Desjardin D."/>
            <person name="Finy P."/>
            <person name="Geml J."/>
            <person name="Haridas S."/>
            <person name="Hughes K."/>
            <person name="Justo A."/>
            <person name="Karasinski D."/>
            <person name="Kautmanova I."/>
            <person name="Kiss B."/>
            <person name="Kocsube S."/>
            <person name="Kotiranta H."/>
            <person name="LaButti K.M."/>
            <person name="Lechner B.E."/>
            <person name="Liimatainen K."/>
            <person name="Lipzen A."/>
            <person name="Lukacs Z."/>
            <person name="Mihaltcheva S."/>
            <person name="Morgado L.N."/>
            <person name="Niskanen T."/>
            <person name="Noordeloos M.E."/>
            <person name="Ohm R.A."/>
            <person name="Ortiz-Santana B."/>
            <person name="Ovrebo C."/>
            <person name="Racz N."/>
            <person name="Riley R."/>
            <person name="Savchenko A."/>
            <person name="Shiryaev A."/>
            <person name="Soop K."/>
            <person name="Spirin V."/>
            <person name="Szebenyi C."/>
            <person name="Tomsovsky M."/>
            <person name="Tulloss R.E."/>
            <person name="Uehling J."/>
            <person name="Grigoriev I.V."/>
            <person name="Vagvolgyi C."/>
            <person name="Papp T."/>
            <person name="Martin F.M."/>
            <person name="Miettinen O."/>
            <person name="Hibbett D.S."/>
            <person name="Nagy L.G."/>
        </authorList>
    </citation>
    <scope>NUCLEOTIDE SEQUENCE [LARGE SCALE GENOMIC DNA]</scope>
    <source>
        <strain evidence="9 10">CBS 121175</strain>
    </source>
</reference>